<comment type="caution">
    <text evidence="5">The sequence shown here is derived from an EMBL/GenBank/DDBJ whole genome shotgun (WGS) entry which is preliminary data.</text>
</comment>
<evidence type="ECO:0000256" key="1">
    <source>
        <dbReference type="ARBA" id="ARBA00004418"/>
    </source>
</evidence>
<comment type="subcellular location">
    <subcellularLocation>
        <location evidence="1">Periplasm</location>
    </subcellularLocation>
</comment>
<dbReference type="PROSITE" id="PS51257">
    <property type="entry name" value="PROKAR_LIPOPROTEIN"/>
    <property type="match status" value="1"/>
</dbReference>
<dbReference type="SMART" id="SM00062">
    <property type="entry name" value="PBPb"/>
    <property type="match status" value="1"/>
</dbReference>
<comment type="similarity">
    <text evidence="2">Belongs to the bacterial solute-binding protein SsuA/TauA family.</text>
</comment>
<dbReference type="InterPro" id="IPR001638">
    <property type="entry name" value="Solute-binding_3/MltF_N"/>
</dbReference>
<dbReference type="GO" id="GO:0043190">
    <property type="term" value="C:ATP-binding cassette (ABC) transporter complex"/>
    <property type="evidence" value="ECO:0007669"/>
    <property type="project" value="InterPro"/>
</dbReference>
<gene>
    <name evidence="5" type="ORF">DP130_04090</name>
</gene>
<dbReference type="CDD" id="cd13560">
    <property type="entry name" value="PBP2_taurine"/>
    <property type="match status" value="1"/>
</dbReference>
<dbReference type="Proteomes" id="UP000290921">
    <property type="component" value="Unassembled WGS sequence"/>
</dbReference>
<evidence type="ECO:0000313" key="6">
    <source>
        <dbReference type="Proteomes" id="UP000290921"/>
    </source>
</evidence>
<keyword evidence="3" id="KW-0732">Signal</keyword>
<evidence type="ECO:0000256" key="3">
    <source>
        <dbReference type="ARBA" id="ARBA00022729"/>
    </source>
</evidence>
<dbReference type="PANTHER" id="PTHR30024">
    <property type="entry name" value="ALIPHATIC SULFONATES-BINDING PROTEIN-RELATED"/>
    <property type="match status" value="1"/>
</dbReference>
<dbReference type="InterPro" id="IPR007210">
    <property type="entry name" value="ABC_Gly_betaine_transp_sub-bd"/>
</dbReference>
<evidence type="ECO:0000256" key="2">
    <source>
        <dbReference type="ARBA" id="ARBA00010742"/>
    </source>
</evidence>
<dbReference type="GO" id="GO:0042918">
    <property type="term" value="P:alkanesulfonate transmembrane transport"/>
    <property type="evidence" value="ECO:0007669"/>
    <property type="project" value="TreeGrafter"/>
</dbReference>
<organism evidence="5 6">
    <name type="scientific">Clostridium tetani</name>
    <dbReference type="NCBI Taxonomy" id="1513"/>
    <lineage>
        <taxon>Bacteria</taxon>
        <taxon>Bacillati</taxon>
        <taxon>Bacillota</taxon>
        <taxon>Clostridia</taxon>
        <taxon>Eubacteriales</taxon>
        <taxon>Clostridiaceae</taxon>
        <taxon>Clostridium</taxon>
    </lineage>
</organism>
<reference evidence="5 6" key="1">
    <citation type="submission" date="2018-06" db="EMBL/GenBank/DDBJ databases">
        <title>Genome conservation of Clostridium tetani.</title>
        <authorList>
            <person name="Bruggemann H."/>
            <person name="Popoff M.R."/>
        </authorList>
    </citation>
    <scope>NUCLEOTIDE SEQUENCE [LARGE SCALE GENOMIC DNA]</scope>
    <source>
        <strain evidence="5 6">2017.061</strain>
    </source>
</reference>
<dbReference type="GO" id="GO:0022857">
    <property type="term" value="F:transmembrane transporter activity"/>
    <property type="evidence" value="ECO:0007669"/>
    <property type="project" value="InterPro"/>
</dbReference>
<dbReference type="SUPFAM" id="SSF53850">
    <property type="entry name" value="Periplasmic binding protein-like II"/>
    <property type="match status" value="1"/>
</dbReference>
<evidence type="ECO:0000313" key="5">
    <source>
        <dbReference type="EMBL" id="RXI49247.1"/>
    </source>
</evidence>
<dbReference type="Pfam" id="PF04069">
    <property type="entry name" value="OpuAC"/>
    <property type="match status" value="1"/>
</dbReference>
<feature type="domain" description="Solute-binding protein family 3/N-terminal" evidence="4">
    <location>
        <begin position="40"/>
        <end position="259"/>
    </location>
</feature>
<sequence length="344" mass="38123">MKFKKVLANVITLTIIATLFVGCKNSKEPENKASSNLPKVVNIGTQQMPNDEKIAIAKGFFEEELGVKVNIVEFNAGDIRNAMIAKNIDFALLGSASATLGISSGMDAEVIWIHEVLGDAERLVAKTNLNINSIKDIIGKKIATPFSTTAHYSLLKALELNNISQKDVTIYDMQMSDIYAAWKRGDIDAAYAWEPTLSDLLKEGKVLVSSKDLTKKGIVTSNVEIVRREFAEKYPDIVTKYIKAVNKSIKLYNENQSEATKTIANALHITEEDALKQMQGSIWLTAEQQLDSAYFGTKDKKGNLVNSLKDIADFLYEQKSLMTKPELSTFEKAVNPSYIENALK</sequence>
<name>A0A4Q0VES0_CLOTA</name>
<dbReference type="PANTHER" id="PTHR30024:SF47">
    <property type="entry name" value="TAURINE-BINDING PERIPLASMIC PROTEIN"/>
    <property type="match status" value="1"/>
</dbReference>
<accession>A0A4Q0VES0</accession>
<dbReference type="Gene3D" id="3.40.190.10">
    <property type="entry name" value="Periplasmic binding protein-like II"/>
    <property type="match status" value="2"/>
</dbReference>
<protein>
    <submittedName>
        <fullName evidence="5">Taurine ABC transporter substrate-binding protein</fullName>
    </submittedName>
</protein>
<proteinExistence type="inferred from homology"/>
<evidence type="ECO:0000259" key="4">
    <source>
        <dbReference type="SMART" id="SM00062"/>
    </source>
</evidence>
<dbReference type="RefSeq" id="WP_129030002.1">
    <property type="nucleotide sequence ID" value="NZ_QMAP01000004.1"/>
</dbReference>
<dbReference type="GO" id="GO:0042597">
    <property type="term" value="C:periplasmic space"/>
    <property type="evidence" value="ECO:0007669"/>
    <property type="project" value="UniProtKB-SubCell"/>
</dbReference>
<dbReference type="AlphaFoldDB" id="A0A4Q0VES0"/>
<dbReference type="EMBL" id="QMAP01000004">
    <property type="protein sequence ID" value="RXI49247.1"/>
    <property type="molecule type" value="Genomic_DNA"/>
</dbReference>
<dbReference type="InterPro" id="IPR010068">
    <property type="entry name" value="Peri-bd_TauA"/>
</dbReference>